<reference evidence="2" key="1">
    <citation type="submission" date="2022-11" db="EMBL/GenBank/DDBJ databases">
        <title>Centuries of genome instability and evolution in soft-shell clam transmissible cancer (bioRxiv).</title>
        <authorList>
            <person name="Hart S.F.M."/>
            <person name="Yonemitsu M.A."/>
            <person name="Giersch R.M."/>
            <person name="Beal B.F."/>
            <person name="Arriagada G."/>
            <person name="Davis B.W."/>
            <person name="Ostrander E.A."/>
            <person name="Goff S.P."/>
            <person name="Metzger M.J."/>
        </authorList>
    </citation>
    <scope>NUCLEOTIDE SEQUENCE</scope>
    <source>
        <strain evidence="2">MELC-2E11</strain>
        <tissue evidence="2">Siphon/mantle</tissue>
    </source>
</reference>
<keyword evidence="3" id="KW-1185">Reference proteome</keyword>
<feature type="compositionally biased region" description="Acidic residues" evidence="1">
    <location>
        <begin position="1367"/>
        <end position="1378"/>
    </location>
</feature>
<feature type="region of interest" description="Disordered" evidence="1">
    <location>
        <begin position="1153"/>
        <end position="1275"/>
    </location>
</feature>
<feature type="region of interest" description="Disordered" evidence="1">
    <location>
        <begin position="1032"/>
        <end position="1070"/>
    </location>
</feature>
<feature type="compositionally biased region" description="Low complexity" evidence="1">
    <location>
        <begin position="224"/>
        <end position="245"/>
    </location>
</feature>
<feature type="region of interest" description="Disordered" evidence="1">
    <location>
        <begin position="146"/>
        <end position="171"/>
    </location>
</feature>
<evidence type="ECO:0000256" key="1">
    <source>
        <dbReference type="SAM" id="MobiDB-lite"/>
    </source>
</evidence>
<feature type="compositionally biased region" description="Polar residues" evidence="1">
    <location>
        <begin position="1348"/>
        <end position="1366"/>
    </location>
</feature>
<feature type="compositionally biased region" description="Polar residues" evidence="1">
    <location>
        <begin position="1184"/>
        <end position="1194"/>
    </location>
</feature>
<feature type="region of interest" description="Disordered" evidence="1">
    <location>
        <begin position="12"/>
        <end position="91"/>
    </location>
</feature>
<feature type="compositionally biased region" description="Polar residues" evidence="1">
    <location>
        <begin position="895"/>
        <end position="910"/>
    </location>
</feature>
<feature type="region of interest" description="Disordered" evidence="1">
    <location>
        <begin position="806"/>
        <end position="834"/>
    </location>
</feature>
<feature type="compositionally biased region" description="Low complexity" evidence="1">
    <location>
        <begin position="743"/>
        <end position="754"/>
    </location>
</feature>
<feature type="compositionally biased region" description="Low complexity" evidence="1">
    <location>
        <begin position="1906"/>
        <end position="1915"/>
    </location>
</feature>
<evidence type="ECO:0000313" key="2">
    <source>
        <dbReference type="EMBL" id="WAR20425.1"/>
    </source>
</evidence>
<feature type="region of interest" description="Disordered" evidence="1">
    <location>
        <begin position="1324"/>
        <end position="1383"/>
    </location>
</feature>
<feature type="compositionally biased region" description="Basic and acidic residues" evidence="1">
    <location>
        <begin position="1922"/>
        <end position="1946"/>
    </location>
</feature>
<accession>A0ABY7FE48</accession>
<feature type="compositionally biased region" description="Polar residues" evidence="1">
    <location>
        <begin position="674"/>
        <end position="683"/>
    </location>
</feature>
<feature type="region of interest" description="Disordered" evidence="1">
    <location>
        <begin position="1094"/>
        <end position="1113"/>
    </location>
</feature>
<feature type="compositionally biased region" description="Polar residues" evidence="1">
    <location>
        <begin position="755"/>
        <end position="785"/>
    </location>
</feature>
<feature type="compositionally biased region" description="Polar residues" evidence="1">
    <location>
        <begin position="1864"/>
        <end position="1880"/>
    </location>
</feature>
<feature type="region of interest" description="Disordered" evidence="1">
    <location>
        <begin position="697"/>
        <end position="785"/>
    </location>
</feature>
<feature type="region of interest" description="Disordered" evidence="1">
    <location>
        <begin position="895"/>
        <end position="917"/>
    </location>
</feature>
<feature type="compositionally biased region" description="Polar residues" evidence="1">
    <location>
        <begin position="1248"/>
        <end position="1261"/>
    </location>
</feature>
<evidence type="ECO:0000313" key="3">
    <source>
        <dbReference type="Proteomes" id="UP001164746"/>
    </source>
</evidence>
<feature type="region of interest" description="Disordered" evidence="1">
    <location>
        <begin position="187"/>
        <end position="256"/>
    </location>
</feature>
<feature type="compositionally biased region" description="Basic and acidic residues" evidence="1">
    <location>
        <begin position="652"/>
        <end position="666"/>
    </location>
</feature>
<sequence length="1952" mass="216177">MKQQHWVYVAIAAAGTQTTLSGRPGSGSRRRKRPSSKSADRHRNHNKRSSDDYDSSENDSIYTDDSLDSAGKFNKRNEKATNGFANGSQDIDDDLVFDENSEVAMISNRKKRQQDGQLLGKVRPRADVTEIIDGPDGRRTVGIQTFDPHPRLRSAPAASSSVNHDSSDLEGSYTSCEHGYTMVTSPLSLWNSNDRPGSGSQSDQNSTSSAGVVRNLTDLERSRSMTPTPRSSIRSNISISSSASNLDRGPTEMWSTSETDLRPVASFQDELSYVMETEGMSPGASPLDFSEIQSQQASVYMRSPGRGATLIPRPECSTPNNTGRVVNMSFPESQIQQVEQIDGERPVTFEVTVHENNTDIVYNVEKTEYKTYPLRNQNKPSIIPERILVNMTESSVSRTEDKKKTKHTEEIKFYQPGIESPNDDSLVREQSYRLTSSSEREKEVENGAVKSDQFKELKQEDEETVNYVVPSENKTEETDPPFRKSTSNLQHSGVVAATSYPSADNVMDYSDGPHNDHCDEAVGGLDESDCTSDYGTITSIDGRKGFISFTSDSEDGECVEISPRASHLSKVVDLPDLQCQNLSVHNEISNPSDETANILPVEGESICYVQDVNTYLTAPARTEHSVPPELESQIMTSDNQFYDDGVKGLLCKEENSEPENTERVDSLEDEIETDSSSVSTVKQAQIVDSRENLNFANVSGENFENTPVEEKEVARHEPEVESSVPKLDLDNSIPMTPKKDNRLSVSSSDDVYLSMDQSESNTSSCSSDYKTPQQSPRQAYSYPDSASQHIDDVVIPDFCEDDKLQTTPRQTVDSPILGQAPVHTSSPKQPNDVRTVSVNTESVPSTVQSAPPAVSKVDHIFQNQAFPGQAEDIRREIEKKIERLQRHVRSLSDSAISSDYTDENSTSLSPRGSRVYDPDKRLIQSDASRLLRLDISPTRINGRQDIDAQPSSKSAFKDSGNVFDDDGLIPNDQFVKYQSQALKPNRVLPALNVDNKFPDTVVGALLAVKPYPIQRSASLDSLSVYLNSNPKILRSPKEKPSNVNAPQVDDADGSLSEGERPLSPGEVEMSQGSLENMQNEMIQDITIPTVNVLSETGQGRKRSSSLENLQGEKTREYLRSLSETNIDDFTEDQDTSNCSNDSITFVFIGDYSRSNPASNRDLDNDRGTCSPSEVNISGRGPAYSESSKSRTSVISDVVDDNEPGLMQSVSDYDEPSTHTASEEIEEIIGKSSSDPSHSSRAIGLSDHGQPQSTYSHTSDGLVQNRRHDTEVEDSAPLRHRFGIDESVLPIAERSVSADNLPRQLLMPLRNLQRSRSTGMLAVGVNDDQESESGIFPPKVAYSDEDQTEQLSQRTMSDIDASISNQTSEDDEGSSDEEQSSAIVRSICSKSSSIEEFEEEFVIGYSATRDRFKYSHPSTNSSSSEGEVDPHCIHDQEHIRQVLETVQKFIMPKPSSVERGTSMENINQMPELVSIAIQTSDHDNASQTIGSPSSTVLQPDQIILPALDSPFRAQSMGSLALGVQDPNSLELSEGQRNWCNLGELMMETTQLLRRINEKLPDVDKGNTSITSSEESQASVILKHWQEMSIQTGLSLSDLTTVGLQTDKEQDALMQENEMQEDKPAHSAEGTQVDSYFRIKPLEQSETITSDMLPVGIYGEEEERLLCDTGVQTDDLERVRILESNFDKRFEKSYEGDREEDDEPHVDIPYETLAHVDTKPDLNPNTDNKNKEEIVRPKKVQNVNQVPFTGKFLPQIVADLGLEKPASDQTEQASPKLSPRAANATNDLPGFTLPNMPEIEELRKEHARLMENLKRASDERIARREALKARKHLSVETQDQAADAISASPDGILQEASKTPGKMPNKKNTSVDYTTSSQSYNISPERKFKKTEKKIQGPNKNDPETSLEESSSSLENEAIMSGEDEGHRIGDNIKSDDEEKMQVDLVRSDEDEIN</sequence>
<feature type="region of interest" description="Disordered" evidence="1">
    <location>
        <begin position="1827"/>
        <end position="1952"/>
    </location>
</feature>
<dbReference type="EMBL" id="CP111022">
    <property type="protein sequence ID" value="WAR20425.1"/>
    <property type="molecule type" value="Genomic_DNA"/>
</dbReference>
<feature type="region of interest" description="Disordered" evidence="1">
    <location>
        <begin position="414"/>
        <end position="447"/>
    </location>
</feature>
<organism evidence="2 3">
    <name type="scientific">Mya arenaria</name>
    <name type="common">Soft-shell clam</name>
    <dbReference type="NCBI Taxonomy" id="6604"/>
    <lineage>
        <taxon>Eukaryota</taxon>
        <taxon>Metazoa</taxon>
        <taxon>Spiralia</taxon>
        <taxon>Lophotrochozoa</taxon>
        <taxon>Mollusca</taxon>
        <taxon>Bivalvia</taxon>
        <taxon>Autobranchia</taxon>
        <taxon>Heteroconchia</taxon>
        <taxon>Euheterodonta</taxon>
        <taxon>Imparidentia</taxon>
        <taxon>Neoheterodontei</taxon>
        <taxon>Myida</taxon>
        <taxon>Myoidea</taxon>
        <taxon>Myidae</taxon>
        <taxon>Mya</taxon>
    </lineage>
</organism>
<feature type="region of interest" description="Disordered" evidence="1">
    <location>
        <begin position="1763"/>
        <end position="1793"/>
    </location>
</feature>
<dbReference type="Proteomes" id="UP001164746">
    <property type="component" value="Chromosome 11"/>
</dbReference>
<feature type="compositionally biased region" description="Basic residues" evidence="1">
    <location>
        <begin position="28"/>
        <end position="47"/>
    </location>
</feature>
<gene>
    <name evidence="2" type="ORF">MAR_002263</name>
</gene>
<name>A0ABY7FE48_MYAAR</name>
<protein>
    <submittedName>
        <fullName evidence="2">Uncharacterized protein</fullName>
    </submittedName>
</protein>
<proteinExistence type="predicted"/>
<feature type="compositionally biased region" description="Basic and acidic residues" evidence="1">
    <location>
        <begin position="708"/>
        <end position="719"/>
    </location>
</feature>
<feature type="region of interest" description="Disordered" evidence="1">
    <location>
        <begin position="652"/>
        <end position="684"/>
    </location>
</feature>
<feature type="compositionally biased region" description="Low complexity" evidence="1">
    <location>
        <begin position="197"/>
        <end position="209"/>
    </location>
</feature>
<feature type="compositionally biased region" description="Polar residues" evidence="1">
    <location>
        <begin position="822"/>
        <end position="834"/>
    </location>
</feature>